<dbReference type="Proteomes" id="UP001162483">
    <property type="component" value="Unassembled WGS sequence"/>
</dbReference>
<reference evidence="1" key="1">
    <citation type="submission" date="2023-05" db="EMBL/GenBank/DDBJ databases">
        <authorList>
            <person name="Stuckert A."/>
        </authorList>
    </citation>
    <scope>NUCLEOTIDE SEQUENCE</scope>
</reference>
<accession>A0ABN9EQB5</accession>
<gene>
    <name evidence="1" type="ORF">SPARVUS_LOCUS10463576</name>
</gene>
<evidence type="ECO:0000313" key="1">
    <source>
        <dbReference type="EMBL" id="CAI9586902.1"/>
    </source>
</evidence>
<organism evidence="1 2">
    <name type="scientific">Staurois parvus</name>
    <dbReference type="NCBI Taxonomy" id="386267"/>
    <lineage>
        <taxon>Eukaryota</taxon>
        <taxon>Metazoa</taxon>
        <taxon>Chordata</taxon>
        <taxon>Craniata</taxon>
        <taxon>Vertebrata</taxon>
        <taxon>Euteleostomi</taxon>
        <taxon>Amphibia</taxon>
        <taxon>Batrachia</taxon>
        <taxon>Anura</taxon>
        <taxon>Neobatrachia</taxon>
        <taxon>Ranoidea</taxon>
        <taxon>Ranidae</taxon>
        <taxon>Staurois</taxon>
    </lineage>
</organism>
<protein>
    <submittedName>
        <fullName evidence="1">Uncharacterized protein</fullName>
    </submittedName>
</protein>
<proteinExistence type="predicted"/>
<sequence length="59" mass="6800">PFVCYCHVPDWRLKLRGRPHLCHLALTPLEVEQRGSRDQGNKSASRCCLQLLQLQALED</sequence>
<evidence type="ECO:0000313" key="2">
    <source>
        <dbReference type="Proteomes" id="UP001162483"/>
    </source>
</evidence>
<comment type="caution">
    <text evidence="1">The sequence shown here is derived from an EMBL/GenBank/DDBJ whole genome shotgun (WGS) entry which is preliminary data.</text>
</comment>
<feature type="non-terminal residue" evidence="1">
    <location>
        <position position="1"/>
    </location>
</feature>
<dbReference type="EMBL" id="CATNWA010015797">
    <property type="protein sequence ID" value="CAI9586902.1"/>
    <property type="molecule type" value="Genomic_DNA"/>
</dbReference>
<keyword evidence="2" id="KW-1185">Reference proteome</keyword>
<name>A0ABN9EQB5_9NEOB</name>